<dbReference type="SUPFAM" id="SSF46785">
    <property type="entry name" value="Winged helix' DNA-binding domain"/>
    <property type="match status" value="1"/>
</dbReference>
<evidence type="ECO:0000313" key="8">
    <source>
        <dbReference type="EMBL" id="MCA6077882.1"/>
    </source>
</evidence>
<evidence type="ECO:0000256" key="3">
    <source>
        <dbReference type="ARBA" id="ARBA00023163"/>
    </source>
</evidence>
<dbReference type="InterPro" id="IPR052362">
    <property type="entry name" value="HTH-GbsR_regulator"/>
</dbReference>
<evidence type="ECO:0000256" key="4">
    <source>
        <dbReference type="PIRNR" id="PIRNR006707"/>
    </source>
</evidence>
<dbReference type="GO" id="GO:0003700">
    <property type="term" value="F:DNA-binding transcription factor activity"/>
    <property type="evidence" value="ECO:0007669"/>
    <property type="project" value="InterPro"/>
</dbReference>
<feature type="domain" description="HTH marR-type" evidence="5">
    <location>
        <begin position="22"/>
        <end position="80"/>
    </location>
</feature>
<accession>A0A9X1HSW4</accession>
<dbReference type="EMBL" id="JAIXNE010000002">
    <property type="protein sequence ID" value="MCA6075577.1"/>
    <property type="molecule type" value="Genomic_DNA"/>
</dbReference>
<dbReference type="PANTHER" id="PTHR38465:SF1">
    <property type="entry name" value="HTH-TYPE TRANSCRIPTIONAL REGULATOR MJ1563-RELATED"/>
    <property type="match status" value="1"/>
</dbReference>
<evidence type="ECO:0000313" key="6">
    <source>
        <dbReference type="EMBL" id="MCA6075577.1"/>
    </source>
</evidence>
<dbReference type="InterPro" id="IPR026282">
    <property type="entry name" value="MJ1563"/>
</dbReference>
<dbReference type="InterPro" id="IPR000835">
    <property type="entry name" value="HTH_MarR-typ"/>
</dbReference>
<comment type="caution">
    <text evidence="6">The sequence shown here is derived from an EMBL/GenBank/DDBJ whole genome shotgun (WGS) entry which is preliminary data.</text>
</comment>
<gene>
    <name evidence="6" type="ORF">LDX50_11915</name>
    <name evidence="7" type="ORF">LDX50_17885</name>
    <name evidence="8" type="ORF">LDX50_23605</name>
</gene>
<keyword evidence="1 4" id="KW-0805">Transcription regulation</keyword>
<dbReference type="Gene3D" id="1.10.10.10">
    <property type="entry name" value="Winged helix-like DNA-binding domain superfamily/Winged helix DNA-binding domain"/>
    <property type="match status" value="1"/>
</dbReference>
<dbReference type="EMBL" id="JAIXNE010000003">
    <property type="protein sequence ID" value="MCA6076754.1"/>
    <property type="molecule type" value="Genomic_DNA"/>
</dbReference>
<proteinExistence type="inferred from homology"/>
<keyword evidence="2 4" id="KW-0238">DNA-binding</keyword>
<dbReference type="InterPro" id="IPR036390">
    <property type="entry name" value="WH_DNA-bd_sf"/>
</dbReference>
<keyword evidence="3 4" id="KW-0804">Transcription</keyword>
<evidence type="ECO:0000313" key="7">
    <source>
        <dbReference type="EMBL" id="MCA6076754.1"/>
    </source>
</evidence>
<evidence type="ECO:0000256" key="2">
    <source>
        <dbReference type="ARBA" id="ARBA00023125"/>
    </source>
</evidence>
<dbReference type="PANTHER" id="PTHR38465">
    <property type="entry name" value="HTH-TYPE TRANSCRIPTIONAL REGULATOR MJ1563-RELATED"/>
    <property type="match status" value="1"/>
</dbReference>
<dbReference type="EMBL" id="JAIXNE010000004">
    <property type="protein sequence ID" value="MCA6077882.1"/>
    <property type="molecule type" value="Genomic_DNA"/>
</dbReference>
<dbReference type="GO" id="GO:0003677">
    <property type="term" value="F:DNA binding"/>
    <property type="evidence" value="ECO:0007669"/>
    <property type="project" value="UniProtKB-UniRule"/>
</dbReference>
<dbReference type="RefSeq" id="WP_225698674.1">
    <property type="nucleotide sequence ID" value="NZ_JAIXNE010000002.1"/>
</dbReference>
<name>A0A9X1HSW4_9BACT</name>
<comment type="similarity">
    <text evidence="4">Belongs to the GbsR family.</text>
</comment>
<organism evidence="6 9">
    <name type="scientific">Fulvivirga sedimenti</name>
    <dbReference type="NCBI Taxonomy" id="2879465"/>
    <lineage>
        <taxon>Bacteria</taxon>
        <taxon>Pseudomonadati</taxon>
        <taxon>Bacteroidota</taxon>
        <taxon>Cytophagia</taxon>
        <taxon>Cytophagales</taxon>
        <taxon>Fulvivirgaceae</taxon>
        <taxon>Fulvivirga</taxon>
    </lineage>
</organism>
<keyword evidence="9" id="KW-1185">Reference proteome</keyword>
<protein>
    <recommendedName>
        <fullName evidence="4">HTH-type transcriptional regulator</fullName>
    </recommendedName>
</protein>
<reference evidence="6" key="1">
    <citation type="submission" date="2021-09" db="EMBL/GenBank/DDBJ databases">
        <title>Fulvivirga sp. isolated from coastal sediment.</title>
        <authorList>
            <person name="Yu H."/>
        </authorList>
    </citation>
    <scope>NUCLEOTIDE SEQUENCE</scope>
    <source>
        <strain evidence="6">1062</strain>
    </source>
</reference>
<dbReference type="Pfam" id="PF12802">
    <property type="entry name" value="MarR_2"/>
    <property type="match status" value="1"/>
</dbReference>
<evidence type="ECO:0000256" key="1">
    <source>
        <dbReference type="ARBA" id="ARBA00023015"/>
    </source>
</evidence>
<dbReference type="InterPro" id="IPR036388">
    <property type="entry name" value="WH-like_DNA-bd_sf"/>
</dbReference>
<dbReference type="AlphaFoldDB" id="A0A9X1HSW4"/>
<evidence type="ECO:0000259" key="5">
    <source>
        <dbReference type="Pfam" id="PF12802"/>
    </source>
</evidence>
<dbReference type="PIRSF" id="PIRSF006707">
    <property type="entry name" value="MJ1563"/>
    <property type="match status" value="1"/>
</dbReference>
<dbReference type="Proteomes" id="UP001139409">
    <property type="component" value="Unassembled WGS sequence"/>
</dbReference>
<sequence>MDYSAAKDEFIRAWGTLGTSWGINRTMAQIFALLLISPEPISVDEIMGELKVSRGNASMNLRALMDWGLAQKTSKKGDRKEFYYTDRDTWALARKVVAVRRNREIEPILNVLRDVQQVEPGDDANISEFKRVTSELTEVVRTTDQALNLFMESDKSWILKNLLQILKSRGRQK</sequence>
<evidence type="ECO:0000313" key="9">
    <source>
        <dbReference type="Proteomes" id="UP001139409"/>
    </source>
</evidence>